<protein>
    <submittedName>
        <fullName evidence="1">Uncharacterized protein</fullName>
    </submittedName>
</protein>
<dbReference type="EMBL" id="CAUYUJ010014742">
    <property type="protein sequence ID" value="CAK0845487.1"/>
    <property type="molecule type" value="Genomic_DNA"/>
</dbReference>
<dbReference type="Proteomes" id="UP001189429">
    <property type="component" value="Unassembled WGS sequence"/>
</dbReference>
<evidence type="ECO:0000313" key="2">
    <source>
        <dbReference type="Proteomes" id="UP001189429"/>
    </source>
</evidence>
<sequence length="134" mass="14825">MRPCEELFNRFSKFVSEFDGMGFHQERGSSCWGDLAENSRFQDVGGAGPASFPEPFVSLPRAAGSEIQAVPDDVQWNFSRSELHRLIYYGVDVVAAFRGNRARSFLLGSGIQQTYSLLGIFICVGVRPSPPISE</sequence>
<name>A0ABN9THW5_9DINO</name>
<evidence type="ECO:0000313" key="1">
    <source>
        <dbReference type="EMBL" id="CAK0845487.1"/>
    </source>
</evidence>
<gene>
    <name evidence="1" type="ORF">PCOR1329_LOCUS39270</name>
</gene>
<accession>A0ABN9THW5</accession>
<comment type="caution">
    <text evidence="1">The sequence shown here is derived from an EMBL/GenBank/DDBJ whole genome shotgun (WGS) entry which is preliminary data.</text>
</comment>
<proteinExistence type="predicted"/>
<reference evidence="1" key="1">
    <citation type="submission" date="2023-10" db="EMBL/GenBank/DDBJ databases">
        <authorList>
            <person name="Chen Y."/>
            <person name="Shah S."/>
            <person name="Dougan E. K."/>
            <person name="Thang M."/>
            <person name="Chan C."/>
        </authorList>
    </citation>
    <scope>NUCLEOTIDE SEQUENCE [LARGE SCALE GENOMIC DNA]</scope>
</reference>
<keyword evidence="2" id="KW-1185">Reference proteome</keyword>
<organism evidence="1 2">
    <name type="scientific">Prorocentrum cordatum</name>
    <dbReference type="NCBI Taxonomy" id="2364126"/>
    <lineage>
        <taxon>Eukaryota</taxon>
        <taxon>Sar</taxon>
        <taxon>Alveolata</taxon>
        <taxon>Dinophyceae</taxon>
        <taxon>Prorocentrales</taxon>
        <taxon>Prorocentraceae</taxon>
        <taxon>Prorocentrum</taxon>
    </lineage>
</organism>